<feature type="domain" description="Type II methyltransferase M.TaqI-like" evidence="6">
    <location>
        <begin position="585"/>
        <end position="825"/>
    </location>
</feature>
<comment type="caution">
    <text evidence="7">The sequence shown here is derived from an EMBL/GenBank/DDBJ whole genome shotgun (WGS) entry which is preliminary data.</text>
</comment>
<comment type="catalytic activity">
    <reaction evidence="5">
        <text>a 2'-deoxyadenosine in DNA + S-adenosyl-L-methionine = an N(6)-methyl-2'-deoxyadenosine in DNA + S-adenosyl-L-homocysteine + H(+)</text>
        <dbReference type="Rhea" id="RHEA:15197"/>
        <dbReference type="Rhea" id="RHEA-COMP:12418"/>
        <dbReference type="Rhea" id="RHEA-COMP:12419"/>
        <dbReference type="ChEBI" id="CHEBI:15378"/>
        <dbReference type="ChEBI" id="CHEBI:57856"/>
        <dbReference type="ChEBI" id="CHEBI:59789"/>
        <dbReference type="ChEBI" id="CHEBI:90615"/>
        <dbReference type="ChEBI" id="CHEBI:90616"/>
        <dbReference type="EC" id="2.1.1.72"/>
    </reaction>
</comment>
<evidence type="ECO:0000256" key="2">
    <source>
        <dbReference type="ARBA" id="ARBA00022603"/>
    </source>
</evidence>
<reference evidence="7 8" key="1">
    <citation type="submission" date="2018-09" db="EMBL/GenBank/DDBJ databases">
        <title>Genome comparison of Alicycliphilus sp. BQ1, a polyurethanolytic bacterium, with its closest phylogenetic relatives Alicycliphilus denitrificans BC and K601, unable to attack polyurethane.</title>
        <authorList>
            <person name="Loza-Tavera H."/>
            <person name="Lozano L."/>
            <person name="Cevallos M."/>
            <person name="Maya-Lucas O."/>
            <person name="Garcia-Mena J."/>
            <person name="Hernandez J."/>
        </authorList>
    </citation>
    <scope>NUCLEOTIDE SEQUENCE [LARGE SCALE GENOMIC DNA]</scope>
    <source>
        <strain evidence="7 8">BQ1</strain>
    </source>
</reference>
<dbReference type="InterPro" id="IPR029063">
    <property type="entry name" value="SAM-dependent_MTases_sf"/>
</dbReference>
<evidence type="ECO:0000256" key="1">
    <source>
        <dbReference type="ARBA" id="ARBA00011900"/>
    </source>
</evidence>
<evidence type="ECO:0000256" key="5">
    <source>
        <dbReference type="ARBA" id="ARBA00047942"/>
    </source>
</evidence>
<name>A0A420KFF8_9BURK</name>
<dbReference type="PANTHER" id="PTHR33841">
    <property type="entry name" value="DNA METHYLTRANSFERASE YEEA-RELATED"/>
    <property type="match status" value="1"/>
</dbReference>
<evidence type="ECO:0000259" key="6">
    <source>
        <dbReference type="Pfam" id="PF07669"/>
    </source>
</evidence>
<dbReference type="GO" id="GO:0032259">
    <property type="term" value="P:methylation"/>
    <property type="evidence" value="ECO:0007669"/>
    <property type="project" value="UniProtKB-KW"/>
</dbReference>
<dbReference type="Gene3D" id="3.40.50.150">
    <property type="entry name" value="Vaccinia Virus protein VP39"/>
    <property type="match status" value="2"/>
</dbReference>
<dbReference type="EC" id="2.1.1.72" evidence="1"/>
<gene>
    <name evidence="7" type="ORF">CE154_002660</name>
</gene>
<dbReference type="InterPro" id="IPR011639">
    <property type="entry name" value="MethylTrfase_TaqI-like_dom"/>
</dbReference>
<keyword evidence="4" id="KW-0949">S-adenosyl-L-methionine</keyword>
<dbReference type="RefSeq" id="WP_094434922.1">
    <property type="nucleotide sequence ID" value="NZ_NKDB02000001.1"/>
</dbReference>
<keyword evidence="2 7" id="KW-0489">Methyltransferase</keyword>
<keyword evidence="3 7" id="KW-0808">Transferase</keyword>
<dbReference type="EMBL" id="NKDB02000001">
    <property type="protein sequence ID" value="RKJ98682.1"/>
    <property type="molecule type" value="Genomic_DNA"/>
</dbReference>
<dbReference type="GO" id="GO:0006304">
    <property type="term" value="P:DNA modification"/>
    <property type="evidence" value="ECO:0007669"/>
    <property type="project" value="InterPro"/>
</dbReference>
<proteinExistence type="predicted"/>
<protein>
    <recommendedName>
        <fullName evidence="1">site-specific DNA-methyltransferase (adenine-specific)</fullName>
        <ecNumber evidence="1">2.1.1.72</ecNumber>
    </recommendedName>
</protein>
<dbReference type="PRINTS" id="PR00507">
    <property type="entry name" value="N12N6MTFRASE"/>
</dbReference>
<accession>A0A420KFF8</accession>
<sequence>MRSVRRHATALNLPTLRLEGGLFLPDVLEKAALGLARLQTEADYRLPKGLKFKDEYSRAFQIASAQWRAFAPLLERTDVPAQHASASFITELLHDALAYPVVAASAGLTVGDRHYPITHLATGQVGAGGTPSHAIPIVVAPHTLGLDEPHPHFAVQHAGGGNSGSRKKSAFQLAQELLNASPDHHWALISNGKTLRLLRDAATLTRPSYLDIDLQDLLAGQRLAEFAYAWRLLHASRAGLLPGTDGSPAPLAWEAWREAGQEEGTRVRNGLRRGVTQTLITLGQGFVQHPANNVLRQALQDGSLGKDAYYAQLLRLIYRFIFVFSVEERGFIPNTPQPGDDEATLRAKNAATQAYAQGYALARLRDLALRRRARTRFDDLWQSVKIVFQGLAHGQPRLGLPALGGLFAPTQCPALDAAQLSNADLLAAMHSLRWARQPGAPLAPIDYRNMGPEELGSVYESLLELVPTIDLPARRFGFVGLTEDGSTAGNARKLTGSYYTPDSLVQQLIHSALDPVIEQRLAANSAQPVDALLSIRVIDPACGSGHFLLAAARRLAEKLAQLRAPEGAVTPQTYRHALREVVGRCIFGVDRNPMAIELARMALWLEGFEEGRPLGFLDHHLQCGDALLGLTNLEALKQGIAKDAFKPLSGDDREVCKQLAKLNNAGLKQLAKDAQSGQQLLAFATDTGLQALQVLEALGADTTEDVAAQERAYHQICEQLAQSPLALAADLAVSAYLLAKTSDTAAQVPTSETLHTALTAPQLLANPAGPHAIDQAATVAAARAACQQARVLHWPLAFPQVYAAGGFDCVLGNPPWERIKLQEEEFFATRHPAVAAAQNKAERTRYINALSQGQLGHLLASAGTGTPLPEGGNAAEMRLYAEFIAARRVAEATSVFMHVDGGDGGRYPLTGVGDVNTYALFAETILQITAPTGRAGFIVPTGIATDDSTKAYFGHISQTGRLVSLYDIENRDALFASVHRSFKFCLLTLGQAEAAKFVCFAGQVEQLADPRRRFTLTPDEFRLINPNTLTCPVFRSERDAELTKKLYRAAPVLIREAVWTGEGKQAKLVKPEVNPWGISFSTMFHMSNDSDLFLNAPAPGSLPLYEAKLIHQFDHRWATYTPDGDSRDLTLAEKQDPATTVTPRYWVQAREVWLRVARLPQGLHKALKEGNPDATVLCATQLLFGWWLADARRRDTAVGTYTAWQAFVHQHPYASEVAPFSLGLCGNNPASFKPLNDNYLPAEGAVEVFMSNERHSTAWYAVDSQAEQTVLDFTADYNRLPAPSGPLHDRDAVLALAEHWLQAACPQWLMGWRDICRATDERTVIASVVPLAGVGHTMPLLFTSQTAGHNAALLGNLGALVLDFCARVKVGGTHLTYGYLKQFPVLPPDRYTAADLAYIVPRVLELTYTAHDLAGWAKDLGYDGPPFAFDPERRAALRTELDAYYAHLYGLTHDEQRYILDPAAVMGEDYPSETFRVLKNKELREFGEYRTQRLVLAAWDALQAQPPVTIPAPQSVRRTVPLPIYLQGSTPASEAEDWLAGLVCDVLIQAGPCDDNRLRLILLTPLPDNTPSVEVLPSWLAPVNTERWGHMRGWLHDLLGVPITAPLSVRNPEALADVIGDHRTQSLATALIQARDQREAALKETLAGSTSAVQSHELRKQG</sequence>
<evidence type="ECO:0000313" key="7">
    <source>
        <dbReference type="EMBL" id="RKJ98682.1"/>
    </source>
</evidence>
<evidence type="ECO:0000256" key="3">
    <source>
        <dbReference type="ARBA" id="ARBA00022679"/>
    </source>
</evidence>
<dbReference type="GO" id="GO:0009007">
    <property type="term" value="F:site-specific DNA-methyltransferase (adenine-specific) activity"/>
    <property type="evidence" value="ECO:0007669"/>
    <property type="project" value="UniProtKB-EC"/>
</dbReference>
<dbReference type="InterPro" id="IPR050953">
    <property type="entry name" value="N4_N6_ade-DNA_methylase"/>
</dbReference>
<dbReference type="PANTHER" id="PTHR33841:SF1">
    <property type="entry name" value="DNA METHYLTRANSFERASE A"/>
    <property type="match status" value="1"/>
</dbReference>
<dbReference type="Proteomes" id="UP000216225">
    <property type="component" value="Unassembled WGS sequence"/>
</dbReference>
<evidence type="ECO:0000256" key="4">
    <source>
        <dbReference type="ARBA" id="ARBA00022691"/>
    </source>
</evidence>
<evidence type="ECO:0000313" key="8">
    <source>
        <dbReference type="Proteomes" id="UP000216225"/>
    </source>
</evidence>
<organism evidence="7 8">
    <name type="scientific">Alicycliphilus denitrificans</name>
    <dbReference type="NCBI Taxonomy" id="179636"/>
    <lineage>
        <taxon>Bacteria</taxon>
        <taxon>Pseudomonadati</taxon>
        <taxon>Pseudomonadota</taxon>
        <taxon>Betaproteobacteria</taxon>
        <taxon>Burkholderiales</taxon>
        <taxon>Comamonadaceae</taxon>
        <taxon>Alicycliphilus</taxon>
    </lineage>
</organism>
<dbReference type="SUPFAM" id="SSF53335">
    <property type="entry name" value="S-adenosyl-L-methionine-dependent methyltransferases"/>
    <property type="match status" value="1"/>
</dbReference>
<dbReference type="Pfam" id="PF07669">
    <property type="entry name" value="Eco57I"/>
    <property type="match status" value="1"/>
</dbReference>